<accession>A0ABZ2V541</accession>
<evidence type="ECO:0000313" key="7">
    <source>
        <dbReference type="EMBL" id="WZC47575.1"/>
    </source>
</evidence>
<keyword evidence="8" id="KW-1185">Reference proteome</keyword>
<comment type="function">
    <text evidence="5">Part of the ABC transporter complex HmuTUV involved in hemin import. Responsible for energy coupling to the transport system.</text>
</comment>
<keyword evidence="3 7" id="KW-0067">ATP-binding</keyword>
<dbReference type="InterPro" id="IPR003593">
    <property type="entry name" value="AAA+_ATPase"/>
</dbReference>
<dbReference type="NCBIfam" id="NF010068">
    <property type="entry name" value="PRK13548.1"/>
    <property type="match status" value="1"/>
</dbReference>
<dbReference type="PANTHER" id="PTHR42794:SF1">
    <property type="entry name" value="HEMIN IMPORT ATP-BINDING PROTEIN HMUV"/>
    <property type="match status" value="1"/>
</dbReference>
<feature type="domain" description="ABC transporter" evidence="6">
    <location>
        <begin position="2"/>
        <end position="238"/>
    </location>
</feature>
<keyword evidence="2" id="KW-0547">Nucleotide-binding</keyword>
<dbReference type="PANTHER" id="PTHR42794">
    <property type="entry name" value="HEMIN IMPORT ATP-BINDING PROTEIN HMUV"/>
    <property type="match status" value="1"/>
</dbReference>
<evidence type="ECO:0000256" key="1">
    <source>
        <dbReference type="ARBA" id="ARBA00022448"/>
    </source>
</evidence>
<sequence length="267" mass="28257">MLSATDICVHLGRRQILHDVKFSAAPGNLTAIVGPNGSGKTTLLKALTGELGYTGVVLLEGEDQAHVPGTQLATRRGVLPQSVRLAFPFTVLEVVRLGLLAGIDAADDTLPEKALAHVGLSGFAGRHYHELSGGEQQRCQLARVLVQVWEPLRNGAPSYLFLDEPVSALDIGHQLEVMQIARAYADAGGCVIAVMHDLNLTAMFADSVALMKEGRLVLQAAPDVVMTDQILSDAYSCGLRVNLAPSHGRIPFLLPQVAGITGATTQA</sequence>
<evidence type="ECO:0000256" key="5">
    <source>
        <dbReference type="ARBA" id="ARBA00037066"/>
    </source>
</evidence>
<dbReference type="PROSITE" id="PS50893">
    <property type="entry name" value="ABC_TRANSPORTER_2"/>
    <property type="match status" value="1"/>
</dbReference>
<dbReference type="SUPFAM" id="SSF52540">
    <property type="entry name" value="P-loop containing nucleoside triphosphate hydrolases"/>
    <property type="match status" value="1"/>
</dbReference>
<dbReference type="RefSeq" id="WP_341365695.1">
    <property type="nucleotide sequence ID" value="NZ_CP150951.2"/>
</dbReference>
<gene>
    <name evidence="7" type="ORF">AABB29_11640</name>
</gene>
<protein>
    <submittedName>
        <fullName evidence="7">Heme ABC transporter ATP-binding protein</fullName>
    </submittedName>
</protein>
<dbReference type="GO" id="GO:0005524">
    <property type="term" value="F:ATP binding"/>
    <property type="evidence" value="ECO:0007669"/>
    <property type="project" value="UniProtKB-KW"/>
</dbReference>
<name>A0ABZ2V541_9RHOB</name>
<evidence type="ECO:0000313" key="8">
    <source>
        <dbReference type="Proteomes" id="UP001440612"/>
    </source>
</evidence>
<dbReference type="Proteomes" id="UP001440612">
    <property type="component" value="Chromosome"/>
</dbReference>
<dbReference type="Pfam" id="PF00005">
    <property type="entry name" value="ABC_tran"/>
    <property type="match status" value="1"/>
</dbReference>
<keyword evidence="1" id="KW-0813">Transport</keyword>
<reference evidence="8" key="1">
    <citation type="submission" date="2024-04" db="EMBL/GenBank/DDBJ databases">
        <title>Phylogenomic analyses of a clade within the roseobacter group suggest taxonomic reassignments of species of the genera Aestuariivita, Citreicella, Loktanella, Nautella, Pelagibaca, Ruegeria, Thalassobius, Thiobacimonas and Tropicibacter, and the proposal o.</title>
        <authorList>
            <person name="Jeon C.O."/>
        </authorList>
    </citation>
    <scope>NUCLEOTIDE SEQUENCE [LARGE SCALE GENOMIC DNA]</scope>
    <source>
        <strain evidence="8">BS5-3</strain>
    </source>
</reference>
<proteinExistence type="predicted"/>
<evidence type="ECO:0000259" key="6">
    <source>
        <dbReference type="PROSITE" id="PS50893"/>
    </source>
</evidence>
<dbReference type="SMART" id="SM00382">
    <property type="entry name" value="AAA"/>
    <property type="match status" value="1"/>
</dbReference>
<evidence type="ECO:0000256" key="3">
    <source>
        <dbReference type="ARBA" id="ARBA00022840"/>
    </source>
</evidence>
<keyword evidence="4" id="KW-1278">Translocase</keyword>
<dbReference type="EMBL" id="CP150951">
    <property type="protein sequence ID" value="WZC47575.1"/>
    <property type="molecule type" value="Genomic_DNA"/>
</dbReference>
<organism evidence="7 8">
    <name type="scientific">Yoonia phaeophyticola</name>
    <dbReference type="NCBI Taxonomy" id="3137369"/>
    <lineage>
        <taxon>Bacteria</taxon>
        <taxon>Pseudomonadati</taxon>
        <taxon>Pseudomonadota</taxon>
        <taxon>Alphaproteobacteria</taxon>
        <taxon>Rhodobacterales</taxon>
        <taxon>Paracoccaceae</taxon>
        <taxon>Yoonia</taxon>
    </lineage>
</organism>
<dbReference type="Gene3D" id="3.40.50.300">
    <property type="entry name" value="P-loop containing nucleotide triphosphate hydrolases"/>
    <property type="match status" value="1"/>
</dbReference>
<dbReference type="InterPro" id="IPR027417">
    <property type="entry name" value="P-loop_NTPase"/>
</dbReference>
<evidence type="ECO:0000256" key="4">
    <source>
        <dbReference type="ARBA" id="ARBA00022967"/>
    </source>
</evidence>
<dbReference type="CDD" id="cd03214">
    <property type="entry name" value="ABC_Iron-Siderophores_B12_Hemin"/>
    <property type="match status" value="1"/>
</dbReference>
<dbReference type="InterPro" id="IPR003439">
    <property type="entry name" value="ABC_transporter-like_ATP-bd"/>
</dbReference>
<evidence type="ECO:0000256" key="2">
    <source>
        <dbReference type="ARBA" id="ARBA00022741"/>
    </source>
</evidence>